<comment type="subcellular location">
    <subcellularLocation>
        <location evidence="1">Membrane</location>
        <topology evidence="1">Multi-pass membrane protein</topology>
    </subcellularLocation>
</comment>
<evidence type="ECO:0000313" key="13">
    <source>
        <dbReference type="Proteomes" id="UP000649617"/>
    </source>
</evidence>
<keyword evidence="4 9" id="KW-1133">Transmembrane helix</keyword>
<evidence type="ECO:0000256" key="2">
    <source>
        <dbReference type="ARBA" id="ARBA00009825"/>
    </source>
</evidence>
<feature type="domain" description="RecF/RecN/SMC N-terminal" evidence="10">
    <location>
        <begin position="292"/>
        <end position="614"/>
    </location>
</feature>
<dbReference type="OrthoDB" id="431497at2759"/>
<keyword evidence="6 9" id="KW-0472">Membrane</keyword>
<feature type="coiled-coil region" evidence="7">
    <location>
        <begin position="418"/>
        <end position="462"/>
    </location>
</feature>
<dbReference type="PANTHER" id="PTHR43977">
    <property type="entry name" value="STRUCTURAL MAINTENANCE OF CHROMOSOMES PROTEIN 3"/>
    <property type="match status" value="1"/>
</dbReference>
<proteinExistence type="inferred from homology"/>
<evidence type="ECO:0000256" key="4">
    <source>
        <dbReference type="ARBA" id="ARBA00022989"/>
    </source>
</evidence>
<evidence type="ECO:0000256" key="9">
    <source>
        <dbReference type="SAM" id="Phobius"/>
    </source>
</evidence>
<dbReference type="AlphaFoldDB" id="A0A812YDR5"/>
<sequence>MDDEAAAQAVKHVRTRRLGAVVVTPLSQLPLRSHTFPTMDGIKPLVDVVQCEDWVKPAVQQIFGRAVVCSSMELCEEVARHHGIDAISLDGDRVSRKGVITGGFQDPQRFVRLSLAEAIRAAEQKVHQAQQKLPDFDSQIETLTESVNGLHAERRSKQDQRDKVRAEMQRLAEQVKSSEETLSRCGREVTELREWRHRMEVLIRECEASIEAKRTERASRSLNGLTAAEERRLEELTGQLQELQTQEAQAQETLKALQTRLEEKQAQLESSLRPRLHLLELEVASTTQEETAERAEEAVQAQSRLEREHSEAANRFAKETQELQNLQERCEQSQKHREQLAAEEQRATDQAAQASVRLDQLTSEQTAQNGKKAEVDTKLQGLAAAPAEVEQCRQLPKGQLVQELSEATRRLQGFQHVNRKAVEQYENFSEQLVDLRARKEQIEAGEAAIAEAIQQIDAQKEESVHQTLRKVNGNFQQVFSEMVPGGVGQLHVARREGNSSTQESQEPGLGDIVGVRIEVSFTGQAQSFLSMNQLSGGQKTVVALSLIFAIQRLEPAPFYLLDEVDAALDASYRTALANLIARTAKTSQVILTTFRPETLEKADRCYRATSESPGKTAVALLAQLRRSLRTSRMFLDSVHTELYSDLGLLLLFIGGILGMHFLYYEVAMLKNPSNRSFGLQILVAVASSFFLGLGLFFLYAWAGLYS</sequence>
<gene>
    <name evidence="12" type="primary">smc3</name>
    <name evidence="12" type="ORF">SPIL2461_LOCUS22963</name>
</gene>
<dbReference type="InterPro" id="IPR027417">
    <property type="entry name" value="P-loop_NTPase"/>
</dbReference>
<dbReference type="Gene3D" id="3.30.70.1620">
    <property type="match status" value="1"/>
</dbReference>
<dbReference type="Pfam" id="PF05251">
    <property type="entry name" value="Ost5"/>
    <property type="match status" value="1"/>
</dbReference>
<accession>A0A812YDR5</accession>
<dbReference type="GO" id="GO:0008250">
    <property type="term" value="C:oligosaccharyltransferase complex"/>
    <property type="evidence" value="ECO:0007669"/>
    <property type="project" value="InterPro"/>
</dbReference>
<feature type="transmembrane region" description="Helical" evidence="9">
    <location>
        <begin position="642"/>
        <end position="664"/>
    </location>
</feature>
<comment type="caution">
    <text evidence="12">The sequence shown here is derived from an EMBL/GenBank/DDBJ whole genome shotgun (WGS) entry which is preliminary data.</text>
</comment>
<evidence type="ECO:0000256" key="6">
    <source>
        <dbReference type="ARBA" id="ARBA00023136"/>
    </source>
</evidence>
<feature type="compositionally biased region" description="Basic and acidic residues" evidence="8">
    <location>
        <begin position="328"/>
        <end position="347"/>
    </location>
</feature>
<evidence type="ECO:0000256" key="1">
    <source>
        <dbReference type="ARBA" id="ARBA00004141"/>
    </source>
</evidence>
<dbReference type="Pfam" id="PF06470">
    <property type="entry name" value="SMC_hinge"/>
    <property type="match status" value="1"/>
</dbReference>
<dbReference type="GO" id="GO:0005524">
    <property type="term" value="F:ATP binding"/>
    <property type="evidence" value="ECO:0007669"/>
    <property type="project" value="InterPro"/>
</dbReference>
<dbReference type="InterPro" id="IPR003395">
    <property type="entry name" value="RecF/RecN/SMC_N"/>
</dbReference>
<keyword evidence="5 7" id="KW-0175">Coiled coil</keyword>
<reference evidence="12" key="1">
    <citation type="submission" date="2021-02" db="EMBL/GenBank/DDBJ databases">
        <authorList>
            <person name="Dougan E. K."/>
            <person name="Rhodes N."/>
            <person name="Thang M."/>
            <person name="Chan C."/>
        </authorList>
    </citation>
    <scope>NUCLEOTIDE SEQUENCE</scope>
</reference>
<feature type="transmembrane region" description="Helical" evidence="9">
    <location>
        <begin position="676"/>
        <end position="702"/>
    </location>
</feature>
<dbReference type="Gene3D" id="3.40.50.300">
    <property type="entry name" value="P-loop containing nucleotide triphosphate hydrolases"/>
    <property type="match status" value="1"/>
</dbReference>
<dbReference type="GO" id="GO:0051276">
    <property type="term" value="P:chromosome organization"/>
    <property type="evidence" value="ECO:0007669"/>
    <property type="project" value="InterPro"/>
</dbReference>
<dbReference type="Pfam" id="PF02463">
    <property type="entry name" value="SMC_N"/>
    <property type="match status" value="1"/>
</dbReference>
<evidence type="ECO:0000259" key="10">
    <source>
        <dbReference type="Pfam" id="PF02463"/>
    </source>
</evidence>
<organism evidence="12 13">
    <name type="scientific">Symbiodinium pilosum</name>
    <name type="common">Dinoflagellate</name>
    <dbReference type="NCBI Taxonomy" id="2952"/>
    <lineage>
        <taxon>Eukaryota</taxon>
        <taxon>Sar</taxon>
        <taxon>Alveolata</taxon>
        <taxon>Dinophyceae</taxon>
        <taxon>Suessiales</taxon>
        <taxon>Symbiodiniaceae</taxon>
        <taxon>Symbiodinium</taxon>
    </lineage>
</organism>
<dbReference type="EMBL" id="CAJNIZ010047782">
    <property type="protein sequence ID" value="CAE7775825.1"/>
    <property type="molecule type" value="Genomic_DNA"/>
</dbReference>
<evidence type="ECO:0000256" key="3">
    <source>
        <dbReference type="ARBA" id="ARBA00022692"/>
    </source>
</evidence>
<dbReference type="InterPro" id="IPR007915">
    <property type="entry name" value="TMEM258/Ost5"/>
</dbReference>
<dbReference type="InterPro" id="IPR036277">
    <property type="entry name" value="SMC_hinge_sf"/>
</dbReference>
<protein>
    <submittedName>
        <fullName evidence="12">Smc3 protein</fullName>
    </submittedName>
</protein>
<feature type="region of interest" description="Disordered" evidence="8">
    <location>
        <begin position="327"/>
        <end position="354"/>
    </location>
</feature>
<feature type="coiled-coil region" evidence="7">
    <location>
        <begin position="112"/>
        <end position="188"/>
    </location>
</feature>
<dbReference type="SUPFAM" id="SSF52540">
    <property type="entry name" value="P-loop containing nucleoside triphosphate hydrolases"/>
    <property type="match status" value="1"/>
</dbReference>
<dbReference type="Proteomes" id="UP000649617">
    <property type="component" value="Unassembled WGS sequence"/>
</dbReference>
<evidence type="ECO:0000256" key="7">
    <source>
        <dbReference type="SAM" id="Coils"/>
    </source>
</evidence>
<name>A0A812YDR5_SYMPI</name>
<dbReference type="GO" id="GO:0005694">
    <property type="term" value="C:chromosome"/>
    <property type="evidence" value="ECO:0007669"/>
    <property type="project" value="InterPro"/>
</dbReference>
<dbReference type="InterPro" id="IPR010935">
    <property type="entry name" value="SMC_hinge"/>
</dbReference>
<feature type="domain" description="SMC hinge" evidence="11">
    <location>
        <begin position="2"/>
        <end position="79"/>
    </location>
</feature>
<keyword evidence="13" id="KW-1185">Reference proteome</keyword>
<evidence type="ECO:0000259" key="11">
    <source>
        <dbReference type="Pfam" id="PF06470"/>
    </source>
</evidence>
<comment type="similarity">
    <text evidence="2">Belongs to the OST5 family.</text>
</comment>
<keyword evidence="3 9" id="KW-0812">Transmembrane</keyword>
<evidence type="ECO:0000256" key="5">
    <source>
        <dbReference type="ARBA" id="ARBA00023054"/>
    </source>
</evidence>
<evidence type="ECO:0000313" key="12">
    <source>
        <dbReference type="EMBL" id="CAE7775825.1"/>
    </source>
</evidence>
<dbReference type="SUPFAM" id="SSF75553">
    <property type="entry name" value="Smc hinge domain"/>
    <property type="match status" value="1"/>
</dbReference>
<evidence type="ECO:0000256" key="8">
    <source>
        <dbReference type="SAM" id="MobiDB-lite"/>
    </source>
</evidence>